<accession>A0A328DYY7</accession>
<comment type="caution">
    <text evidence="1">The sequence shown here is derived from an EMBL/GenBank/DDBJ whole genome shotgun (WGS) entry which is preliminary data.</text>
</comment>
<name>A0A328DYY7_9ASTE</name>
<evidence type="ECO:0000313" key="2">
    <source>
        <dbReference type="Proteomes" id="UP000249390"/>
    </source>
</evidence>
<keyword evidence="2" id="KW-1185">Reference proteome</keyword>
<dbReference type="GO" id="GO:0031490">
    <property type="term" value="F:chromatin DNA binding"/>
    <property type="evidence" value="ECO:0007669"/>
    <property type="project" value="InterPro"/>
</dbReference>
<proteinExistence type="predicted"/>
<organism evidence="1 2">
    <name type="scientific">Cuscuta australis</name>
    <dbReference type="NCBI Taxonomy" id="267555"/>
    <lineage>
        <taxon>Eukaryota</taxon>
        <taxon>Viridiplantae</taxon>
        <taxon>Streptophyta</taxon>
        <taxon>Embryophyta</taxon>
        <taxon>Tracheophyta</taxon>
        <taxon>Spermatophyta</taxon>
        <taxon>Magnoliopsida</taxon>
        <taxon>eudicotyledons</taxon>
        <taxon>Gunneridae</taxon>
        <taxon>Pentapetalae</taxon>
        <taxon>asterids</taxon>
        <taxon>lamiids</taxon>
        <taxon>Solanales</taxon>
        <taxon>Convolvulaceae</taxon>
        <taxon>Cuscuteae</taxon>
        <taxon>Cuscuta</taxon>
        <taxon>Cuscuta subgen. Grammica</taxon>
        <taxon>Cuscuta sect. Cleistogrammica</taxon>
    </lineage>
</organism>
<dbReference type="GO" id="GO:0003713">
    <property type="term" value="F:transcription coactivator activity"/>
    <property type="evidence" value="ECO:0007669"/>
    <property type="project" value="InterPro"/>
</dbReference>
<reference evidence="1 2" key="1">
    <citation type="submission" date="2018-06" db="EMBL/GenBank/DDBJ databases">
        <title>The Genome of Cuscuta australis (Dodder) Provides Insight into the Evolution of Plant Parasitism.</title>
        <authorList>
            <person name="Liu H."/>
        </authorList>
    </citation>
    <scope>NUCLEOTIDE SEQUENCE [LARGE SCALE GENOMIC DNA]</scope>
    <source>
        <strain evidence="2">cv. Yunnan</strain>
        <tissue evidence="1">Vines</tissue>
    </source>
</reference>
<dbReference type="Proteomes" id="UP000249390">
    <property type="component" value="Unassembled WGS sequence"/>
</dbReference>
<dbReference type="EMBL" id="NQVE01000054">
    <property type="protein sequence ID" value="RAL50932.1"/>
    <property type="molecule type" value="Genomic_DNA"/>
</dbReference>
<dbReference type="PANTHER" id="PTHR33137:SF4">
    <property type="entry name" value="MEDIATOR OF RNA POLYMERASE II TRANSCRIPTION SUBUNIT 15A-RELATED"/>
    <property type="match status" value="1"/>
</dbReference>
<gene>
    <name evidence="1" type="ORF">DM860_005288</name>
</gene>
<protein>
    <submittedName>
        <fullName evidence="1">Uncharacterized protein</fullName>
    </submittedName>
</protein>
<dbReference type="AlphaFoldDB" id="A0A328DYY7"/>
<dbReference type="InterPro" id="IPR044661">
    <property type="entry name" value="MED15a/b/c-like"/>
</dbReference>
<evidence type="ECO:0000313" key="1">
    <source>
        <dbReference type="EMBL" id="RAL50932.1"/>
    </source>
</evidence>
<dbReference type="PANTHER" id="PTHR33137">
    <property type="entry name" value="MEDIATOR OF RNA POLYMERASE II TRANSCRIPTION SUBUNIT 15A-RELATED"/>
    <property type="match status" value="1"/>
</dbReference>
<sequence length="143" mass="15008">MPGDSEKVSLGAPCLLGPGNVGIQQTTSASAQSLAIDTPGISTSPLLPEIYSLDGTHTNVSTSISGKSTIEQCLERLVNAVRKVSAKALNSSVSDMSSVISMMDRIAGSTPVKINYALIEEIKAINQQLIDTMVEISDELVMN</sequence>